<evidence type="ECO:0000256" key="1">
    <source>
        <dbReference type="SAM" id="SignalP"/>
    </source>
</evidence>
<dbReference type="VEuPathDB" id="FungiDB:HMPREF1541_01420"/>
<dbReference type="OrthoDB" id="5075159at2759"/>
<sequence length="155" mass="16165">MKLHSLLVASPLPGLVWAQGQFNYIGTSSSECHAINATQAGTVVQAAALEPANISIPVNIAITDPSGLLVAFLRTENVFSGSIDISQNKARTVSLLNGAFTIETLYNNLPGASLCRIEETCGGLAVFGGGLPISSTVYSSERLGSVVGQPIKTYR</sequence>
<dbReference type="AlphaFoldDB" id="W2SGU5"/>
<proteinExistence type="predicted"/>
<dbReference type="Pfam" id="PF03928">
    <property type="entry name" value="HbpS-like"/>
    <property type="match status" value="1"/>
</dbReference>
<protein>
    <submittedName>
        <fullName evidence="2">Uncharacterized protein</fullName>
    </submittedName>
</protein>
<dbReference type="GeneID" id="19968759"/>
<reference evidence="2 3" key="1">
    <citation type="submission" date="2013-03" db="EMBL/GenBank/DDBJ databases">
        <title>The Genome Sequence of Phialophora europaea CBS 101466.</title>
        <authorList>
            <consortium name="The Broad Institute Genomics Platform"/>
            <person name="Cuomo C."/>
            <person name="de Hoog S."/>
            <person name="Gorbushina A."/>
            <person name="Walker B."/>
            <person name="Young S.K."/>
            <person name="Zeng Q."/>
            <person name="Gargeya S."/>
            <person name="Fitzgerald M."/>
            <person name="Haas B."/>
            <person name="Abouelleil A."/>
            <person name="Allen A.W."/>
            <person name="Alvarado L."/>
            <person name="Arachchi H.M."/>
            <person name="Berlin A.M."/>
            <person name="Chapman S.B."/>
            <person name="Gainer-Dewar J."/>
            <person name="Goldberg J."/>
            <person name="Griggs A."/>
            <person name="Gujja S."/>
            <person name="Hansen M."/>
            <person name="Howarth C."/>
            <person name="Imamovic A."/>
            <person name="Ireland A."/>
            <person name="Larimer J."/>
            <person name="McCowan C."/>
            <person name="Murphy C."/>
            <person name="Pearson M."/>
            <person name="Poon T.W."/>
            <person name="Priest M."/>
            <person name="Roberts A."/>
            <person name="Saif S."/>
            <person name="Shea T."/>
            <person name="Sisk P."/>
            <person name="Sykes S."/>
            <person name="Wortman J."/>
            <person name="Nusbaum C."/>
            <person name="Birren B."/>
        </authorList>
    </citation>
    <scope>NUCLEOTIDE SEQUENCE [LARGE SCALE GENOMIC DNA]</scope>
    <source>
        <strain evidence="2 3">CBS 101466</strain>
    </source>
</reference>
<dbReference type="InterPro" id="IPR038084">
    <property type="entry name" value="PduO/GlcC-like_sf"/>
</dbReference>
<dbReference type="EMBL" id="KB822711">
    <property type="protein sequence ID" value="ETN47228.1"/>
    <property type="molecule type" value="Genomic_DNA"/>
</dbReference>
<keyword evidence="3" id="KW-1185">Reference proteome</keyword>
<dbReference type="Gene3D" id="3.30.450.150">
    <property type="entry name" value="Haem-degrading domain"/>
    <property type="match status" value="1"/>
</dbReference>
<organism evidence="2 3">
    <name type="scientific">Cyphellophora europaea (strain CBS 101466)</name>
    <name type="common">Phialophora europaea</name>
    <dbReference type="NCBI Taxonomy" id="1220924"/>
    <lineage>
        <taxon>Eukaryota</taxon>
        <taxon>Fungi</taxon>
        <taxon>Dikarya</taxon>
        <taxon>Ascomycota</taxon>
        <taxon>Pezizomycotina</taxon>
        <taxon>Eurotiomycetes</taxon>
        <taxon>Chaetothyriomycetidae</taxon>
        <taxon>Chaetothyriales</taxon>
        <taxon>Cyphellophoraceae</taxon>
        <taxon>Cyphellophora</taxon>
    </lineage>
</organism>
<dbReference type="HOGENOM" id="CLU_1695393_0_0_1"/>
<feature type="signal peptide" evidence="1">
    <location>
        <begin position="1"/>
        <end position="18"/>
    </location>
</feature>
<evidence type="ECO:0000313" key="2">
    <source>
        <dbReference type="EMBL" id="ETN47228.1"/>
    </source>
</evidence>
<dbReference type="SUPFAM" id="SSF143744">
    <property type="entry name" value="GlcG-like"/>
    <property type="match status" value="1"/>
</dbReference>
<accession>W2SGU5</accession>
<evidence type="ECO:0000313" key="3">
    <source>
        <dbReference type="Proteomes" id="UP000030752"/>
    </source>
</evidence>
<feature type="chain" id="PRO_5004824422" evidence="1">
    <location>
        <begin position="19"/>
        <end position="155"/>
    </location>
</feature>
<dbReference type="eggNOG" id="ENOG502SUKI">
    <property type="taxonomic scope" value="Eukaryota"/>
</dbReference>
<dbReference type="Proteomes" id="UP000030752">
    <property type="component" value="Unassembled WGS sequence"/>
</dbReference>
<keyword evidence="1" id="KW-0732">Signal</keyword>
<gene>
    <name evidence="2" type="ORF">HMPREF1541_01420</name>
</gene>
<dbReference type="InterPro" id="IPR005624">
    <property type="entry name" value="PduO/GlcC-like"/>
</dbReference>
<dbReference type="InParanoid" id="W2SGU5"/>
<name>W2SGU5_CYPE1</name>
<dbReference type="RefSeq" id="XP_008711940.1">
    <property type="nucleotide sequence ID" value="XM_008713718.1"/>
</dbReference>
<dbReference type="PANTHER" id="PTHR34309:SF1">
    <property type="entry name" value="PROTEIN GLCG"/>
    <property type="match status" value="1"/>
</dbReference>
<dbReference type="PANTHER" id="PTHR34309">
    <property type="entry name" value="SLR1406 PROTEIN"/>
    <property type="match status" value="1"/>
</dbReference>
<dbReference type="InterPro" id="IPR052517">
    <property type="entry name" value="GlcG_carb_metab_protein"/>
</dbReference>